<dbReference type="InterPro" id="IPR023631">
    <property type="entry name" value="Amidase_dom"/>
</dbReference>
<feature type="domain" description="Amidase" evidence="2">
    <location>
        <begin position="28"/>
        <end position="476"/>
    </location>
</feature>
<dbReference type="SUPFAM" id="SSF75304">
    <property type="entry name" value="Amidase signature (AS) enzymes"/>
    <property type="match status" value="1"/>
</dbReference>
<dbReference type="RefSeq" id="WP_090844019.1">
    <property type="nucleotide sequence ID" value="NZ_FNIL01000015.1"/>
</dbReference>
<dbReference type="OrthoDB" id="9811471at2"/>
<comment type="similarity">
    <text evidence="1">Belongs to the amidase family.</text>
</comment>
<protein>
    <submittedName>
        <fullName evidence="3">Amidase</fullName>
    </submittedName>
</protein>
<name>A0A1H0K0T2_9BACI</name>
<organism evidence="3 4">
    <name type="scientific">Alkalicoccus daliensis</name>
    <dbReference type="NCBI Taxonomy" id="745820"/>
    <lineage>
        <taxon>Bacteria</taxon>
        <taxon>Bacillati</taxon>
        <taxon>Bacillota</taxon>
        <taxon>Bacilli</taxon>
        <taxon>Bacillales</taxon>
        <taxon>Bacillaceae</taxon>
        <taxon>Alkalicoccus</taxon>
    </lineage>
</organism>
<dbReference type="PANTHER" id="PTHR11895:SF7">
    <property type="entry name" value="GLUTAMYL-TRNA(GLN) AMIDOTRANSFERASE SUBUNIT A, MITOCHONDRIAL"/>
    <property type="match status" value="1"/>
</dbReference>
<dbReference type="EMBL" id="FNIL01000015">
    <property type="protein sequence ID" value="SDO49474.1"/>
    <property type="molecule type" value="Genomic_DNA"/>
</dbReference>
<dbReference type="Proteomes" id="UP000198778">
    <property type="component" value="Unassembled WGS sequence"/>
</dbReference>
<evidence type="ECO:0000313" key="4">
    <source>
        <dbReference type="Proteomes" id="UP000198778"/>
    </source>
</evidence>
<dbReference type="InterPro" id="IPR036928">
    <property type="entry name" value="AS_sf"/>
</dbReference>
<proteinExistence type="inferred from homology"/>
<accession>A0A1H0K0T2</accession>
<dbReference type="InterPro" id="IPR000120">
    <property type="entry name" value="Amidase"/>
</dbReference>
<keyword evidence="4" id="KW-1185">Reference proteome</keyword>
<reference evidence="4" key="1">
    <citation type="submission" date="2016-10" db="EMBL/GenBank/DDBJ databases">
        <authorList>
            <person name="Varghese N."/>
            <person name="Submissions S."/>
        </authorList>
    </citation>
    <scope>NUCLEOTIDE SEQUENCE [LARGE SCALE GENOMIC DNA]</scope>
    <source>
        <strain evidence="4">CGMCC 1.10369</strain>
    </source>
</reference>
<dbReference type="AlphaFoldDB" id="A0A1H0K0T2"/>
<dbReference type="Pfam" id="PF01425">
    <property type="entry name" value="Amidase"/>
    <property type="match status" value="1"/>
</dbReference>
<evidence type="ECO:0000313" key="3">
    <source>
        <dbReference type="EMBL" id="SDO49474.1"/>
    </source>
</evidence>
<dbReference type="PROSITE" id="PS00571">
    <property type="entry name" value="AMIDASES"/>
    <property type="match status" value="1"/>
</dbReference>
<dbReference type="PANTHER" id="PTHR11895">
    <property type="entry name" value="TRANSAMIDASE"/>
    <property type="match status" value="1"/>
</dbReference>
<evidence type="ECO:0000259" key="2">
    <source>
        <dbReference type="Pfam" id="PF01425"/>
    </source>
</evidence>
<evidence type="ECO:0000256" key="1">
    <source>
        <dbReference type="ARBA" id="ARBA00009199"/>
    </source>
</evidence>
<gene>
    <name evidence="3" type="ORF">SAMN04488053_11561</name>
</gene>
<dbReference type="InterPro" id="IPR020556">
    <property type="entry name" value="Amidase_CS"/>
</dbReference>
<sequence length="500" mass="54597">MKDFHYEKYDATGLAELIRSKEVTSKEVALKAITRIEGMNPALNAVIHKFYDKAVQSADTGRQEGLFPGVPMLLKNLNQEIEGEIISEGSKVLRHYRAEKDATYTKCLKQAGVNIFGVTNVPEFALMGITEPAVYGPTRNPWNIHVTPGGSSGGSAAAVASGMVPVAGANDGGGSIRIPAAYCGLFGMKPTRGRTPVGPVRGRAWQGASGDHVLTKSVRDSAAFLDILEVREKTGTFRAPPHKSRYLEIMKKPRIKPLKIAFSLNSPIGSAVDEECRQAVLQTVQWLEAAGHSVEERSAPVDGNSIAKSYMTLYYGEVAARLKEIEALIGRKVTMSDVEPVTWLLGILGRAISAEEFVLRLRTWDEAAIQMEAFHETYDLYLTPATGKLQAGIGEFHLQKKEQLLLQIVSRLNAGKALLKTDILDQLIQQSLERTPFTQLANLTGQPAMSVPLYQTAAGLPVGVQFMGARGREDLLFQLAAALENSALWQDVHQNPFMKL</sequence>
<dbReference type="Gene3D" id="3.90.1300.10">
    <property type="entry name" value="Amidase signature (AS) domain"/>
    <property type="match status" value="1"/>
</dbReference>
<dbReference type="GO" id="GO:0003824">
    <property type="term" value="F:catalytic activity"/>
    <property type="evidence" value="ECO:0007669"/>
    <property type="project" value="InterPro"/>
</dbReference>
<dbReference type="STRING" id="745820.SAMN04488053_11561"/>